<name>A0A4Q9W068_9HYPH</name>
<keyword evidence="1 6" id="KW-0597">Phosphoprotein</keyword>
<dbReference type="FunFam" id="3.40.50.2300:FF:000002">
    <property type="entry name" value="DNA-binding response regulator PhoP"/>
    <property type="match status" value="1"/>
</dbReference>
<reference evidence="10 11" key="1">
    <citation type="submission" date="2019-02" db="EMBL/GenBank/DDBJ databases">
        <title>Siculibacillus lacustris gen. nov., sp. nov., a new rosette-forming bacterium isolated from a freshwater crater lake (Lake St. Ana, Romania).</title>
        <authorList>
            <person name="Felfoldi T."/>
            <person name="Marton Z."/>
            <person name="Szabo A."/>
            <person name="Mentes A."/>
            <person name="Boka K."/>
            <person name="Marialigeti K."/>
            <person name="Mathe I."/>
            <person name="Koncz M."/>
            <person name="Schumann P."/>
            <person name="Toth E."/>
        </authorList>
    </citation>
    <scope>NUCLEOTIDE SEQUENCE [LARGE SCALE GENOMIC DNA]</scope>
    <source>
        <strain evidence="10 11">SA-279</strain>
    </source>
</reference>
<dbReference type="CDD" id="cd17624">
    <property type="entry name" value="REC_OmpR_PmrA-like"/>
    <property type="match status" value="1"/>
</dbReference>
<keyword evidence="4 7" id="KW-0238">DNA-binding</keyword>
<evidence type="ECO:0000256" key="2">
    <source>
        <dbReference type="ARBA" id="ARBA00023012"/>
    </source>
</evidence>
<dbReference type="PANTHER" id="PTHR48111:SF67">
    <property type="entry name" value="TRANSCRIPTIONAL REGULATORY PROTEIN TCTD"/>
    <property type="match status" value="1"/>
</dbReference>
<evidence type="ECO:0000256" key="4">
    <source>
        <dbReference type="ARBA" id="ARBA00023125"/>
    </source>
</evidence>
<dbReference type="PROSITE" id="PS50110">
    <property type="entry name" value="RESPONSE_REGULATORY"/>
    <property type="match status" value="1"/>
</dbReference>
<keyword evidence="11" id="KW-1185">Reference proteome</keyword>
<gene>
    <name evidence="10" type="ORF">EYW49_01210</name>
</gene>
<dbReference type="PANTHER" id="PTHR48111">
    <property type="entry name" value="REGULATOR OF RPOS"/>
    <property type="match status" value="1"/>
</dbReference>
<evidence type="ECO:0000313" key="10">
    <source>
        <dbReference type="EMBL" id="TBW41373.1"/>
    </source>
</evidence>
<feature type="modified residue" description="4-aspartylphosphate" evidence="6">
    <location>
        <position position="51"/>
    </location>
</feature>
<evidence type="ECO:0000259" key="8">
    <source>
        <dbReference type="PROSITE" id="PS50110"/>
    </source>
</evidence>
<evidence type="ECO:0000256" key="3">
    <source>
        <dbReference type="ARBA" id="ARBA00023015"/>
    </source>
</evidence>
<organism evidence="10 11">
    <name type="scientific">Siculibacillus lacustris</name>
    <dbReference type="NCBI Taxonomy" id="1549641"/>
    <lineage>
        <taxon>Bacteria</taxon>
        <taxon>Pseudomonadati</taxon>
        <taxon>Pseudomonadota</taxon>
        <taxon>Alphaproteobacteria</taxon>
        <taxon>Hyphomicrobiales</taxon>
        <taxon>Ancalomicrobiaceae</taxon>
        <taxon>Siculibacillus</taxon>
    </lineage>
</organism>
<dbReference type="PROSITE" id="PS51755">
    <property type="entry name" value="OMPR_PHOB"/>
    <property type="match status" value="1"/>
</dbReference>
<accession>A0A4Q9W068</accession>
<dbReference type="InterPro" id="IPR011006">
    <property type="entry name" value="CheY-like_superfamily"/>
</dbReference>
<dbReference type="SUPFAM" id="SSF52172">
    <property type="entry name" value="CheY-like"/>
    <property type="match status" value="1"/>
</dbReference>
<dbReference type="CDD" id="cd00383">
    <property type="entry name" value="trans_reg_C"/>
    <property type="match status" value="1"/>
</dbReference>
<dbReference type="InterPro" id="IPR001789">
    <property type="entry name" value="Sig_transdc_resp-reg_receiver"/>
</dbReference>
<evidence type="ECO:0000256" key="6">
    <source>
        <dbReference type="PROSITE-ProRule" id="PRU00169"/>
    </source>
</evidence>
<proteinExistence type="predicted"/>
<dbReference type="Proteomes" id="UP000292781">
    <property type="component" value="Unassembled WGS sequence"/>
</dbReference>
<dbReference type="GO" id="GO:0006355">
    <property type="term" value="P:regulation of DNA-templated transcription"/>
    <property type="evidence" value="ECO:0007669"/>
    <property type="project" value="InterPro"/>
</dbReference>
<feature type="domain" description="OmpR/PhoB-type" evidence="9">
    <location>
        <begin position="124"/>
        <end position="220"/>
    </location>
</feature>
<dbReference type="Pfam" id="PF00072">
    <property type="entry name" value="Response_reg"/>
    <property type="match status" value="1"/>
</dbReference>
<evidence type="ECO:0000256" key="7">
    <source>
        <dbReference type="PROSITE-ProRule" id="PRU01091"/>
    </source>
</evidence>
<dbReference type="Gene3D" id="3.40.50.2300">
    <property type="match status" value="1"/>
</dbReference>
<dbReference type="GO" id="GO:0032993">
    <property type="term" value="C:protein-DNA complex"/>
    <property type="evidence" value="ECO:0007669"/>
    <property type="project" value="TreeGrafter"/>
</dbReference>
<dbReference type="InterPro" id="IPR039420">
    <property type="entry name" value="WalR-like"/>
</dbReference>
<dbReference type="Gene3D" id="6.10.250.690">
    <property type="match status" value="1"/>
</dbReference>
<evidence type="ECO:0000256" key="1">
    <source>
        <dbReference type="ARBA" id="ARBA00022553"/>
    </source>
</evidence>
<dbReference type="InterPro" id="IPR001867">
    <property type="entry name" value="OmpR/PhoB-type_DNA-bd"/>
</dbReference>
<dbReference type="OrthoDB" id="9802426at2"/>
<protein>
    <submittedName>
        <fullName evidence="10">Response regulator transcription factor</fullName>
    </submittedName>
</protein>
<dbReference type="GO" id="GO:0005829">
    <property type="term" value="C:cytosol"/>
    <property type="evidence" value="ECO:0007669"/>
    <property type="project" value="TreeGrafter"/>
</dbReference>
<sequence length="221" mass="24677">MRVLIVEDDRIVAAGLREGLGRTGLAVDHAETGEDGFLALTGIAYDLAIIDLGLPDMDGRDLIRRVRERQVAVPILVLTARDDLDDKVACLDFGADDHLVKPFELTEVAARIRALVRRSRKGSSTRLRAGELDIDLARREVRHGDTEVPLTLREWDIMERLVSAAPEVLSKRKLVEGLSSWDNELTANAIELYVSRLRTKIEGCGVRIRTIRGIGYRLDED</sequence>
<dbReference type="InterPro" id="IPR036388">
    <property type="entry name" value="WH-like_DNA-bd_sf"/>
</dbReference>
<evidence type="ECO:0000313" key="11">
    <source>
        <dbReference type="Proteomes" id="UP000292781"/>
    </source>
</evidence>
<keyword evidence="3" id="KW-0805">Transcription regulation</keyword>
<dbReference type="SMART" id="SM00448">
    <property type="entry name" value="REC"/>
    <property type="match status" value="1"/>
</dbReference>
<dbReference type="EMBL" id="SJFN01000001">
    <property type="protein sequence ID" value="TBW41373.1"/>
    <property type="molecule type" value="Genomic_DNA"/>
</dbReference>
<dbReference type="GO" id="GO:0000156">
    <property type="term" value="F:phosphorelay response regulator activity"/>
    <property type="evidence" value="ECO:0007669"/>
    <property type="project" value="TreeGrafter"/>
</dbReference>
<feature type="domain" description="Response regulatory" evidence="8">
    <location>
        <begin position="2"/>
        <end position="116"/>
    </location>
</feature>
<evidence type="ECO:0000259" key="9">
    <source>
        <dbReference type="PROSITE" id="PS51755"/>
    </source>
</evidence>
<dbReference type="RefSeq" id="WP_131305084.1">
    <property type="nucleotide sequence ID" value="NZ_SJFN01000001.1"/>
</dbReference>
<comment type="caution">
    <text evidence="10">The sequence shown here is derived from an EMBL/GenBank/DDBJ whole genome shotgun (WGS) entry which is preliminary data.</text>
</comment>
<evidence type="ECO:0000256" key="5">
    <source>
        <dbReference type="ARBA" id="ARBA00023163"/>
    </source>
</evidence>
<dbReference type="AlphaFoldDB" id="A0A4Q9W068"/>
<keyword evidence="5" id="KW-0804">Transcription</keyword>
<dbReference type="Gene3D" id="1.10.10.10">
    <property type="entry name" value="Winged helix-like DNA-binding domain superfamily/Winged helix DNA-binding domain"/>
    <property type="match status" value="1"/>
</dbReference>
<dbReference type="Pfam" id="PF00486">
    <property type="entry name" value="Trans_reg_C"/>
    <property type="match status" value="1"/>
</dbReference>
<dbReference type="SMART" id="SM00862">
    <property type="entry name" value="Trans_reg_C"/>
    <property type="match status" value="1"/>
</dbReference>
<dbReference type="GO" id="GO:0000976">
    <property type="term" value="F:transcription cis-regulatory region binding"/>
    <property type="evidence" value="ECO:0007669"/>
    <property type="project" value="TreeGrafter"/>
</dbReference>
<feature type="DNA-binding region" description="OmpR/PhoB-type" evidence="7">
    <location>
        <begin position="124"/>
        <end position="220"/>
    </location>
</feature>
<keyword evidence="2" id="KW-0902">Two-component regulatory system</keyword>